<keyword evidence="3" id="KW-1185">Reference proteome</keyword>
<dbReference type="Gene3D" id="3.30.565.10">
    <property type="entry name" value="Histidine kinase-like ATPase, C-terminal domain"/>
    <property type="match status" value="1"/>
</dbReference>
<reference evidence="2" key="1">
    <citation type="submission" date="2021-02" db="EMBL/GenBank/DDBJ databases">
        <authorList>
            <person name="Nowell W R."/>
        </authorList>
    </citation>
    <scope>NUCLEOTIDE SEQUENCE</scope>
</reference>
<feature type="non-terminal residue" evidence="2">
    <location>
        <position position="1"/>
    </location>
</feature>
<feature type="domain" description="Sacsin/Nov" evidence="1">
    <location>
        <begin position="115"/>
        <end position="186"/>
    </location>
</feature>
<sequence>ISKINSNESKMSKDSRDLWSKVVEEGIEDRVEVNQRMLIDKMLARYSSDFVVLRELIQNSDDAQSTSFTLQIFCEKTNCQIVDEEENHRNLFENLGNSIRNYLTTNSEHVNEENQLESEYHHCLISEIRTKNNGKVFNEDDWKRVITIAEGNTNVDAIGQFGVGFFSVFSYSEKPMIKSGKHCLAFAWQNGKSLTTFRKELPENDQSTSTAILLPMKNSFLLETKINVQMNKKGHISSTNRSKKSKRNAITNEILPILNLNELKTYLIKVLSFTKYLNELIIEINQQIIFKITKTIEIIPQNRFSSNIQRLNTNSNHQFIFFNSLIQTKQTFSIENSSSITLNHLDVEAKIRMEKSFQTQIENVLKKSLPSTIHLLFLFPSTQIFEEEQWKLLKDRNSLLKHLIPLKLNEKEILPDGQIFIGLATHQSTGIGMHLSSHLIPTIERENLDLQDPFISIWNEQLLISIGQIIRFIYDQTILHLVNQLENQSIQLIHSILSPYAFIQSSPNKDIGRILVEGFFSSDKDILVPVRRCPTDKHLSLIPSSEAYLIRNDRLEKFLPIPLVP</sequence>
<evidence type="ECO:0000313" key="3">
    <source>
        <dbReference type="Proteomes" id="UP000663828"/>
    </source>
</evidence>
<protein>
    <recommendedName>
        <fullName evidence="1">Sacsin/Nov domain-containing protein</fullName>
    </recommendedName>
</protein>
<dbReference type="SUPFAM" id="SSF55874">
    <property type="entry name" value="ATPase domain of HSP90 chaperone/DNA topoisomerase II/histidine kinase"/>
    <property type="match status" value="1"/>
</dbReference>
<dbReference type="PANTHER" id="PTHR47839:SF1">
    <property type="entry name" value="DOMAIN PROTEIN, PUTATIVE (AFU_ORTHOLOGUE AFUA_6G04830)-RELATED"/>
    <property type="match status" value="1"/>
</dbReference>
<dbReference type="Pfam" id="PF12449">
    <property type="entry name" value="DUF3684"/>
    <property type="match status" value="1"/>
</dbReference>
<dbReference type="EMBL" id="CAJNOR010013623">
    <property type="protein sequence ID" value="CAF1674332.1"/>
    <property type="molecule type" value="Genomic_DNA"/>
</dbReference>
<name>A0A816GI00_ADIRI</name>
<dbReference type="PANTHER" id="PTHR47839">
    <property type="entry name" value="DOMAIN PROTEIN, PUTATIVE (AFU_ORTHOLOGUE AFUA_6G04830)-RELATED"/>
    <property type="match status" value="1"/>
</dbReference>
<dbReference type="AlphaFoldDB" id="A0A816GI00"/>
<proteinExistence type="predicted"/>
<dbReference type="InterPro" id="IPR036890">
    <property type="entry name" value="HATPase_C_sf"/>
</dbReference>
<dbReference type="Pfam" id="PF25794">
    <property type="entry name" value="SACS"/>
    <property type="match status" value="1"/>
</dbReference>
<dbReference type="InterPro" id="IPR022155">
    <property type="entry name" value="DUF3684"/>
</dbReference>
<dbReference type="Proteomes" id="UP000663828">
    <property type="component" value="Unassembled WGS sequence"/>
</dbReference>
<feature type="non-terminal residue" evidence="2">
    <location>
        <position position="565"/>
    </location>
</feature>
<evidence type="ECO:0000259" key="1">
    <source>
        <dbReference type="Pfam" id="PF25794"/>
    </source>
</evidence>
<comment type="caution">
    <text evidence="2">The sequence shown here is derived from an EMBL/GenBank/DDBJ whole genome shotgun (WGS) entry which is preliminary data.</text>
</comment>
<evidence type="ECO:0000313" key="2">
    <source>
        <dbReference type="EMBL" id="CAF1674332.1"/>
    </source>
</evidence>
<organism evidence="2 3">
    <name type="scientific">Adineta ricciae</name>
    <name type="common">Rotifer</name>
    <dbReference type="NCBI Taxonomy" id="249248"/>
    <lineage>
        <taxon>Eukaryota</taxon>
        <taxon>Metazoa</taxon>
        <taxon>Spiralia</taxon>
        <taxon>Gnathifera</taxon>
        <taxon>Rotifera</taxon>
        <taxon>Eurotatoria</taxon>
        <taxon>Bdelloidea</taxon>
        <taxon>Adinetida</taxon>
        <taxon>Adinetidae</taxon>
        <taxon>Adineta</taxon>
    </lineage>
</organism>
<accession>A0A816GI00</accession>
<dbReference type="InterPro" id="IPR058210">
    <property type="entry name" value="SACS/Nov_dom"/>
</dbReference>
<gene>
    <name evidence="2" type="ORF">XAT740_LOCUS59289</name>
</gene>